<dbReference type="RefSeq" id="WP_054961661.1">
    <property type="nucleotide sequence ID" value="NZ_LLEI02000032.1"/>
</dbReference>
<evidence type="ECO:0000313" key="3">
    <source>
        <dbReference type="Proteomes" id="UP000078406"/>
    </source>
</evidence>
<organism evidence="2 3">
    <name type="scientific">Vibrio bivalvicida</name>
    <dbReference type="NCBI Taxonomy" id="1276888"/>
    <lineage>
        <taxon>Bacteria</taxon>
        <taxon>Pseudomonadati</taxon>
        <taxon>Pseudomonadota</taxon>
        <taxon>Gammaproteobacteria</taxon>
        <taxon>Vibrionales</taxon>
        <taxon>Vibrionaceae</taxon>
        <taxon>Vibrio</taxon>
        <taxon>Vibrio oreintalis group</taxon>
    </lineage>
</organism>
<name>A0A177XYU5_9VIBR</name>
<dbReference type="Proteomes" id="UP000078406">
    <property type="component" value="Unassembled WGS sequence"/>
</dbReference>
<keyword evidence="1" id="KW-0732">Signal</keyword>
<dbReference type="EMBL" id="LLEI02000032">
    <property type="protein sequence ID" value="OAJ93768.1"/>
    <property type="molecule type" value="Genomic_DNA"/>
</dbReference>
<keyword evidence="2" id="KW-0378">Hydrolase</keyword>
<evidence type="ECO:0000256" key="1">
    <source>
        <dbReference type="SAM" id="SignalP"/>
    </source>
</evidence>
<dbReference type="InterPro" id="IPR037107">
    <property type="entry name" value="Put_OMP_sf"/>
</dbReference>
<feature type="chain" id="PRO_5008079251" evidence="1">
    <location>
        <begin position="21"/>
        <end position="335"/>
    </location>
</feature>
<dbReference type="GO" id="GO:0004527">
    <property type="term" value="F:exonuclease activity"/>
    <property type="evidence" value="ECO:0007669"/>
    <property type="project" value="UniProtKB-KW"/>
</dbReference>
<feature type="signal peptide" evidence="1">
    <location>
        <begin position="1"/>
        <end position="20"/>
    </location>
</feature>
<dbReference type="Gene3D" id="2.40.128.140">
    <property type="entry name" value="Outer membrane protein"/>
    <property type="match status" value="1"/>
</dbReference>
<keyword evidence="2" id="KW-0540">Nuclease</keyword>
<evidence type="ECO:0000313" key="2">
    <source>
        <dbReference type="EMBL" id="OAJ93768.1"/>
    </source>
</evidence>
<accession>A0A177XYU5</accession>
<protein>
    <submittedName>
        <fullName evidence="2">Exonuclease</fullName>
    </submittedName>
</protein>
<dbReference type="AlphaFoldDB" id="A0A177XYU5"/>
<comment type="caution">
    <text evidence="2">The sequence shown here is derived from an EMBL/GenBank/DDBJ whole genome shotgun (WGS) entry which is preliminary data.</text>
</comment>
<dbReference type="Pfam" id="PF09982">
    <property type="entry name" value="LpxR"/>
    <property type="match status" value="1"/>
</dbReference>
<keyword evidence="2" id="KW-0269">Exonuclease</keyword>
<sequence length="335" mass="36738">MKLNRTIILPLLLASAASLASEKSTFSFSIDNDGIFGVDQDYTNGLFLSYTTGAITPDPIFAPLSLSFWGGASLDKFEFVLGHKMYTPSDIESTTPMVNDRPYAGYLHTEFNYISLHPQQAQRFNVTLGVTGDKALSEDAQKIVHSITKSDEPNGWAYQVDDSFAASVGYLSHFNLIRQRFIANTDWEISNISEINAGNFRSDISTGLMFRWGSDLAGNMGAANIDNENPFRAGMLGGSQGGWFIFTGIEARYRFNDITVEGDRSGVNDYAIRNGQDPSIYDVTLEHSQATAVAGFAWYNQSFGATLTATAKTPDYKEAPESVYGTGGFALYAFF</sequence>
<reference evidence="2 3" key="1">
    <citation type="journal article" date="2016" name="Syst. Appl. Microbiol.">
        <title>Vibrio bivalvicida sp. nov., a novel larval pathogen for bivalve molluscs reared in a hatchery.</title>
        <authorList>
            <person name="Dubert J."/>
            <person name="Romalde J.L."/>
            <person name="Prado S."/>
            <person name="Barja J.L."/>
        </authorList>
    </citation>
    <scope>NUCLEOTIDE SEQUENCE [LARGE SCALE GENOMIC DNA]</scope>
    <source>
        <strain evidence="2 3">605</strain>
    </source>
</reference>
<proteinExistence type="predicted"/>
<dbReference type="InterPro" id="IPR018707">
    <property type="entry name" value="LpxR"/>
</dbReference>
<gene>
    <name evidence="2" type="ORF">APB76_11085</name>
</gene>